<protein>
    <submittedName>
        <fullName evidence="1">DUF5018 domain-containing protein</fullName>
    </submittedName>
</protein>
<dbReference type="Gene3D" id="2.60.40.2340">
    <property type="match status" value="1"/>
</dbReference>
<dbReference type="PROSITE" id="PS51257">
    <property type="entry name" value="PROKAR_LIPOPROTEIN"/>
    <property type="match status" value="1"/>
</dbReference>
<accession>A0A554VA99</accession>
<reference evidence="1 2" key="1">
    <citation type="submission" date="2019-07" db="EMBL/GenBank/DDBJ databases">
        <title>The draft genome sequence of Aquimarina algiphila M91.</title>
        <authorList>
            <person name="Meng X."/>
        </authorList>
    </citation>
    <scope>NUCLEOTIDE SEQUENCE [LARGE SCALE GENOMIC DNA]</scope>
    <source>
        <strain evidence="1 2">M91</strain>
    </source>
</reference>
<evidence type="ECO:0000313" key="1">
    <source>
        <dbReference type="EMBL" id="TSE02883.1"/>
    </source>
</evidence>
<keyword evidence="2" id="KW-1185">Reference proteome</keyword>
<comment type="caution">
    <text evidence="1">The sequence shown here is derived from an EMBL/GenBank/DDBJ whole genome shotgun (WGS) entry which is preliminary data.</text>
</comment>
<dbReference type="RefSeq" id="WP_143919165.1">
    <property type="nucleotide sequence ID" value="NZ_VLNR01000135.1"/>
</dbReference>
<gene>
    <name evidence="1" type="ORF">FOF46_30330</name>
</gene>
<dbReference type="EMBL" id="VLNR01000135">
    <property type="protein sequence ID" value="TSE02883.1"/>
    <property type="molecule type" value="Genomic_DNA"/>
</dbReference>
<dbReference type="Proteomes" id="UP000318833">
    <property type="component" value="Unassembled WGS sequence"/>
</dbReference>
<proteinExistence type="predicted"/>
<dbReference type="AlphaFoldDB" id="A0A554VA99"/>
<sequence>MKTPNFFLIALLLLVITSCSKDDEPVVKSKLKELTSFVIKDIEATVDEQLKTVAITLPVGTTVTALKATAEISEKASISPDPTTAIDYSNPVKFTV</sequence>
<feature type="non-terminal residue" evidence="1">
    <location>
        <position position="96"/>
    </location>
</feature>
<name>A0A554VA99_9FLAO</name>
<dbReference type="OrthoDB" id="1157501at2"/>
<evidence type="ECO:0000313" key="2">
    <source>
        <dbReference type="Proteomes" id="UP000318833"/>
    </source>
</evidence>
<organism evidence="1 2">
    <name type="scientific">Aquimarina algiphila</name>
    <dbReference type="NCBI Taxonomy" id="2047982"/>
    <lineage>
        <taxon>Bacteria</taxon>
        <taxon>Pseudomonadati</taxon>
        <taxon>Bacteroidota</taxon>
        <taxon>Flavobacteriia</taxon>
        <taxon>Flavobacteriales</taxon>
        <taxon>Flavobacteriaceae</taxon>
        <taxon>Aquimarina</taxon>
    </lineage>
</organism>